<name>A0ABM5UYI6_9BURK</name>
<keyword evidence="3" id="KW-1185">Reference proteome</keyword>
<accession>A0ABM5UYI6</accession>
<keyword evidence="1" id="KW-0472">Membrane</keyword>
<evidence type="ECO:0000256" key="1">
    <source>
        <dbReference type="SAM" id="Phobius"/>
    </source>
</evidence>
<keyword evidence="1" id="KW-1133">Transmembrane helix</keyword>
<feature type="transmembrane region" description="Helical" evidence="1">
    <location>
        <begin position="540"/>
        <end position="560"/>
    </location>
</feature>
<dbReference type="EMBL" id="CP011409">
    <property type="protein sequence ID" value="AKZ62245.1"/>
    <property type="molecule type" value="Genomic_DNA"/>
</dbReference>
<dbReference type="InterPro" id="IPR001036">
    <property type="entry name" value="Acrflvin-R"/>
</dbReference>
<dbReference type="SUPFAM" id="SSF82693">
    <property type="entry name" value="Multidrug efflux transporter AcrB pore domain, PN1, PN2, PC1 and PC2 subdomains"/>
    <property type="match status" value="4"/>
</dbReference>
<feature type="transmembrane region" description="Helical" evidence="1">
    <location>
        <begin position="869"/>
        <end position="887"/>
    </location>
</feature>
<evidence type="ECO:0000313" key="3">
    <source>
        <dbReference type="Proteomes" id="UP000063429"/>
    </source>
</evidence>
<dbReference type="Gene3D" id="1.20.1640.10">
    <property type="entry name" value="Multidrug efflux transporter AcrB transmembrane domain"/>
    <property type="match status" value="2"/>
</dbReference>
<dbReference type="InterPro" id="IPR027463">
    <property type="entry name" value="AcrB_DN_DC_subdom"/>
</dbReference>
<keyword evidence="1" id="KW-0812">Transmembrane</keyword>
<dbReference type="Gene3D" id="3.30.70.1430">
    <property type="entry name" value="Multidrug efflux transporter AcrB pore domain"/>
    <property type="match status" value="2"/>
</dbReference>
<proteinExistence type="predicted"/>
<organism evidence="2 3">
    <name type="scientific">Herbaspirillum hiltneri N3</name>
    <dbReference type="NCBI Taxonomy" id="1262470"/>
    <lineage>
        <taxon>Bacteria</taxon>
        <taxon>Pseudomonadati</taxon>
        <taxon>Pseudomonadota</taxon>
        <taxon>Betaproteobacteria</taxon>
        <taxon>Burkholderiales</taxon>
        <taxon>Oxalobacteraceae</taxon>
        <taxon>Herbaspirillum</taxon>
    </lineage>
</organism>
<dbReference type="PRINTS" id="PR00702">
    <property type="entry name" value="ACRIFLAVINRP"/>
</dbReference>
<dbReference type="SUPFAM" id="SSF82714">
    <property type="entry name" value="Multidrug efflux transporter AcrB TolC docking domain, DN and DC subdomains"/>
    <property type="match status" value="2"/>
</dbReference>
<dbReference type="Gene3D" id="3.30.70.1320">
    <property type="entry name" value="Multidrug efflux transporter AcrB pore domain like"/>
    <property type="match status" value="1"/>
</dbReference>
<feature type="transmembrane region" description="Helical" evidence="1">
    <location>
        <begin position="965"/>
        <end position="986"/>
    </location>
</feature>
<feature type="transmembrane region" description="Helical" evidence="1">
    <location>
        <begin position="12"/>
        <end position="32"/>
    </location>
</feature>
<feature type="transmembrane region" description="Helical" evidence="1">
    <location>
        <begin position="475"/>
        <end position="498"/>
    </location>
</feature>
<feature type="transmembrane region" description="Helical" evidence="1">
    <location>
        <begin position="920"/>
        <end position="945"/>
    </location>
</feature>
<dbReference type="Pfam" id="PF00873">
    <property type="entry name" value="ACR_tran"/>
    <property type="match status" value="1"/>
</dbReference>
<feature type="transmembrane region" description="Helical" evidence="1">
    <location>
        <begin position="372"/>
        <end position="393"/>
    </location>
</feature>
<feature type="transmembrane region" description="Helical" evidence="1">
    <location>
        <begin position="440"/>
        <end position="463"/>
    </location>
</feature>
<feature type="transmembrane region" description="Helical" evidence="1">
    <location>
        <begin position="348"/>
        <end position="365"/>
    </location>
</feature>
<dbReference type="Gene3D" id="3.30.70.1440">
    <property type="entry name" value="Multidrug efflux transporter AcrB pore domain"/>
    <property type="match status" value="1"/>
</dbReference>
<feature type="transmembrane region" description="Helical" evidence="1">
    <location>
        <begin position="998"/>
        <end position="1024"/>
    </location>
</feature>
<dbReference type="PANTHER" id="PTHR32063:SF30">
    <property type="entry name" value="ACRB_ACRD_ACRF FAMILY PROTEIN"/>
    <property type="match status" value="1"/>
</dbReference>
<dbReference type="Proteomes" id="UP000063429">
    <property type="component" value="Chromosome"/>
</dbReference>
<dbReference type="PANTHER" id="PTHR32063">
    <property type="match status" value="1"/>
</dbReference>
<reference evidence="3" key="1">
    <citation type="journal article" date="2015" name="Genome Announc.">
        <title>Complete Genome Sequence of Herbaspirillum hiltneri N3 (DSM 17495), Isolated from Surface-Sterilized Wheat Roots.</title>
        <authorList>
            <person name="Guizelini D."/>
            <person name="Saizaki P.M."/>
            <person name="Coimbra N.A."/>
            <person name="Weiss V.A."/>
            <person name="Faoro H."/>
            <person name="Sfeir M.Z."/>
            <person name="Baura V.A."/>
            <person name="Monteiro R.A."/>
            <person name="Chubatsu L.S."/>
            <person name="Souza E.M."/>
            <person name="Cruz L.M."/>
            <person name="Pedrosa F.O."/>
            <person name="Raittz R.T."/>
            <person name="Marchaukoski J.N."/>
            <person name="Steffens M.B."/>
        </authorList>
    </citation>
    <scope>NUCLEOTIDE SEQUENCE [LARGE SCALE GENOMIC DNA]</scope>
    <source>
        <strain evidence="3">N3</strain>
    </source>
</reference>
<gene>
    <name evidence="2" type="ORF">F506_05810</name>
</gene>
<sequence length="1056" mass="113466">MSVSATFIKRPIGTTLLALAILLVGVAVWPLLPVAPLPQVDFPTIQVSASLPGGSPETMASNVAQPLERQFSLIAGLSQMTSQSALGSTQITLQFDLNRNIDAAALDVQAAINASTGQLPANLPNPPTFRKVNPADSPIMIMSVQSDALPLTQVSDFADNILAQQISQISGVGLVNVNGAQKPAVRIQVDPAKLATLNLSLEDIRGVIATTTVNQPKGTVDGTHQSFTVYTNDQLLSADPWNDMVLAYRAGAPIRVRDIGVAIDAPENMKIAAWAFSGAAAETGTTLTNGRSIVLAITKQPGANVIETVDRIKAAMPRLRAAIPASVHVNTLIDRTQTIRASVEDVEFTLVLTIALVVMVIFVFLRNIAATLIPSITVPLAIMGTAAVMYLVGYSLDNLSLMALTIAVGFVVDDAIVMLENIYRYVEEGMEPMAAALKGAGEIGFTIISISVSLVAVFIPLLLMGGIVGRLFREFAVTVTLTIGVSVIISLTLTPMLCSRFLKNSHAEQHGKMYQLFERFFDALLNGYKRGLDLVLRHQFITLMSFLATVAVTVALFIFIPKGFFPQQDNGVIAGFAESAQDISSTAMHRRLLQVADVVRKDPDVTGFAMSAGSTTFNTGNFFIALKPKSEGRTLDASEIITRLRPQVAKIQGVNLFMQASQDINVGGRLSRTQYQYTLTDSNLEELNVWAPKLVDRLRRLKQLTDVASDQQNAAATATITIDRARASSFGISPALIDATIYDAIGQRQVAQYFTQVNSYRVILEVTPELQKDPALFNKLYLTSPITGQQVPLSTFIKVDTTKTAYLSISHQSQFPAVTISFNLAHGVALGEAVDAINQAQAEMGVPTTLSGAFQGTAKAFGDSLSSQPYLIAAALIAVYIVLGLLYESYIHPLTILSTLPSAGVGALLILMAGGYDLSVIALIGIILLIGIVKKNGIMMIDFALTAERQHGMKPEEAIYQACLLRFRPIMMTTMCALLSGLPLMLGHGAGSELRRPLGYAMVGGLVLSQALTLFTTPVVYLYLDRAHYWYMNKKEARAARKAARKGGAAPVIESH</sequence>
<protein>
    <submittedName>
        <fullName evidence="2">Acriflavine resistance protein B</fullName>
    </submittedName>
</protein>
<dbReference type="RefSeq" id="WP_053195752.1">
    <property type="nucleotide sequence ID" value="NZ_CP011409.1"/>
</dbReference>
<evidence type="ECO:0000313" key="2">
    <source>
        <dbReference type="EMBL" id="AKZ62245.1"/>
    </source>
</evidence>
<dbReference type="Gene3D" id="3.30.2090.10">
    <property type="entry name" value="Multidrug efflux transporter AcrB TolC docking domain, DN and DC subdomains"/>
    <property type="match status" value="2"/>
</dbReference>
<dbReference type="SUPFAM" id="SSF82866">
    <property type="entry name" value="Multidrug efflux transporter AcrB transmembrane domain"/>
    <property type="match status" value="2"/>
</dbReference>